<evidence type="ECO:0000313" key="2">
    <source>
        <dbReference type="EMBL" id="SEK76373.1"/>
    </source>
</evidence>
<feature type="compositionally biased region" description="Polar residues" evidence="1">
    <location>
        <begin position="109"/>
        <end position="118"/>
    </location>
</feature>
<proteinExistence type="predicted"/>
<feature type="region of interest" description="Disordered" evidence="1">
    <location>
        <begin position="91"/>
        <end position="118"/>
    </location>
</feature>
<sequence>MAQSKVNITPDNMAEWLASTGFLFPRNEMEMSRFDKLYPDESEDVSDFQVDCAGIFSRTLKTSSTIPLKKEAEEKDILPLKMVARKGSDVPKHILDKMKKNQDGRAKNDTGTTEKGIE</sequence>
<gene>
    <name evidence="2" type="ORF">SAMN05661044_01084</name>
</gene>
<dbReference type="RefSeq" id="WP_093319685.1">
    <property type="nucleotide sequence ID" value="NZ_FOAF01000001.1"/>
</dbReference>
<evidence type="ECO:0000313" key="3">
    <source>
        <dbReference type="Proteomes" id="UP000199421"/>
    </source>
</evidence>
<dbReference type="AlphaFoldDB" id="A0A1H7JP12"/>
<name>A0A1H7JP12_OLID1</name>
<dbReference type="Proteomes" id="UP000199421">
    <property type="component" value="Unassembled WGS sequence"/>
</dbReference>
<feature type="compositionally biased region" description="Basic and acidic residues" evidence="1">
    <location>
        <begin position="91"/>
        <end position="108"/>
    </location>
</feature>
<dbReference type="STRING" id="407022.SAMN05661044_01084"/>
<reference evidence="3" key="1">
    <citation type="submission" date="2016-10" db="EMBL/GenBank/DDBJ databases">
        <authorList>
            <person name="Varghese N."/>
            <person name="Submissions S."/>
        </authorList>
    </citation>
    <scope>NUCLEOTIDE SEQUENCE [LARGE SCALE GENOMIC DNA]</scope>
    <source>
        <strain evidence="3">DSM 18733</strain>
    </source>
</reference>
<accession>A0A1H7JP12</accession>
<organism evidence="2 3">
    <name type="scientific">Olivibacter domesticus</name>
    <name type="common">Pseudosphingobacterium domesticum</name>
    <dbReference type="NCBI Taxonomy" id="407022"/>
    <lineage>
        <taxon>Bacteria</taxon>
        <taxon>Pseudomonadati</taxon>
        <taxon>Bacteroidota</taxon>
        <taxon>Sphingobacteriia</taxon>
        <taxon>Sphingobacteriales</taxon>
        <taxon>Sphingobacteriaceae</taxon>
        <taxon>Olivibacter</taxon>
    </lineage>
</organism>
<protein>
    <submittedName>
        <fullName evidence="2">Uncharacterized protein</fullName>
    </submittedName>
</protein>
<dbReference type="EMBL" id="FOAF01000001">
    <property type="protein sequence ID" value="SEK76373.1"/>
    <property type="molecule type" value="Genomic_DNA"/>
</dbReference>
<dbReference type="OrthoDB" id="797644at2"/>
<keyword evidence="3" id="KW-1185">Reference proteome</keyword>
<evidence type="ECO:0000256" key="1">
    <source>
        <dbReference type="SAM" id="MobiDB-lite"/>
    </source>
</evidence>